<dbReference type="InterPro" id="IPR004331">
    <property type="entry name" value="SPX_dom"/>
</dbReference>
<dbReference type="Proteomes" id="UP000038830">
    <property type="component" value="Unassembled WGS sequence"/>
</dbReference>
<dbReference type="GeneID" id="30988311"/>
<dbReference type="InterPro" id="IPR018966">
    <property type="entry name" value="VTC_domain"/>
</dbReference>
<dbReference type="Gene3D" id="3.20.100.30">
    <property type="entry name" value="VTC, catalytic tunnel domain"/>
    <property type="match status" value="1"/>
</dbReference>
<feature type="compositionally biased region" description="Basic and acidic residues" evidence="7">
    <location>
        <begin position="560"/>
        <end position="579"/>
    </location>
</feature>
<reference evidence="10" key="1">
    <citation type="submission" date="2014-12" db="EMBL/GenBank/DDBJ databases">
        <authorList>
            <person name="Jaenicke S."/>
        </authorList>
    </citation>
    <scope>NUCLEOTIDE SEQUENCE [LARGE SCALE GENOMIC DNA]</scope>
    <source>
        <strain evidence="10">CBS1600</strain>
    </source>
</reference>
<feature type="domain" description="SPX" evidence="9">
    <location>
        <begin position="1"/>
        <end position="149"/>
    </location>
</feature>
<dbReference type="Proteomes" id="UP000094389">
    <property type="component" value="Unassembled WGS sequence"/>
</dbReference>
<name>A0A0H5BYA2_CYBJN</name>
<evidence type="ECO:0000256" key="2">
    <source>
        <dbReference type="ARBA" id="ARBA00022554"/>
    </source>
</evidence>
<keyword evidence="13" id="KW-1185">Reference proteome</keyword>
<evidence type="ECO:0000313" key="10">
    <source>
        <dbReference type="EMBL" id="CEP20460.1"/>
    </source>
</evidence>
<evidence type="ECO:0000256" key="1">
    <source>
        <dbReference type="ARBA" id="ARBA00004128"/>
    </source>
</evidence>
<dbReference type="PANTHER" id="PTHR46140:SF2">
    <property type="entry name" value="VACUOLAR TRANSPORTER CHAPERONE 3 COMPLEX SUBUNIT 3-RELATED"/>
    <property type="match status" value="1"/>
</dbReference>
<evidence type="ECO:0000313" key="13">
    <source>
        <dbReference type="Proteomes" id="UP000094389"/>
    </source>
</evidence>
<dbReference type="OrthoDB" id="6493944at2759"/>
<dbReference type="OMA" id="SFKFWVH"/>
<dbReference type="InterPro" id="IPR051572">
    <property type="entry name" value="VTC_Complex_Subunit"/>
</dbReference>
<dbReference type="InterPro" id="IPR042267">
    <property type="entry name" value="VTC_sf"/>
</dbReference>
<accession>A0A0H5BYA2</accession>
<dbReference type="EMBL" id="CDQK01000001">
    <property type="protein sequence ID" value="CEP20460.1"/>
    <property type="molecule type" value="Genomic_DNA"/>
</dbReference>
<evidence type="ECO:0000256" key="7">
    <source>
        <dbReference type="SAM" id="MobiDB-lite"/>
    </source>
</evidence>
<keyword evidence="2" id="KW-0926">Vacuole</keyword>
<proteinExistence type="predicted"/>
<reference evidence="11 13" key="3">
    <citation type="journal article" date="2016" name="Proc. Natl. Acad. Sci. U.S.A.">
        <title>Comparative genomics of biotechnologically important yeasts.</title>
        <authorList>
            <person name="Riley R."/>
            <person name="Haridas S."/>
            <person name="Wolfe K.H."/>
            <person name="Lopes M.R."/>
            <person name="Hittinger C.T."/>
            <person name="Goeker M."/>
            <person name="Salamov A.A."/>
            <person name="Wisecaver J.H."/>
            <person name="Long T.M."/>
            <person name="Calvey C.H."/>
            <person name="Aerts A.L."/>
            <person name="Barry K.W."/>
            <person name="Choi C."/>
            <person name="Clum A."/>
            <person name="Coughlan A.Y."/>
            <person name="Deshpande S."/>
            <person name="Douglass A.P."/>
            <person name="Hanson S.J."/>
            <person name="Klenk H.-P."/>
            <person name="LaButti K.M."/>
            <person name="Lapidus A."/>
            <person name="Lindquist E.A."/>
            <person name="Lipzen A.M."/>
            <person name="Meier-Kolthoff J.P."/>
            <person name="Ohm R.A."/>
            <person name="Otillar R.P."/>
            <person name="Pangilinan J.L."/>
            <person name="Peng Y."/>
            <person name="Rokas A."/>
            <person name="Rosa C.A."/>
            <person name="Scheuner C."/>
            <person name="Sibirny A.A."/>
            <person name="Slot J.C."/>
            <person name="Stielow J.B."/>
            <person name="Sun H."/>
            <person name="Kurtzman C.P."/>
            <person name="Blackwell M."/>
            <person name="Grigoriev I.V."/>
            <person name="Jeffries T.W."/>
        </authorList>
    </citation>
    <scope>NUCLEOTIDE SEQUENCE [LARGE SCALE GENOMIC DNA]</scope>
    <source>
        <strain evidence="13">ATCC 18201 / CBS 1600 / BCRC 20928 / JCM 3617 / NBRC 0987 / NRRL Y-1542</strain>
        <strain evidence="11">NRRL Y-1542</strain>
    </source>
</reference>
<evidence type="ECO:0000256" key="4">
    <source>
        <dbReference type="ARBA" id="ARBA00022989"/>
    </source>
</evidence>
<dbReference type="EMBL" id="KV453925">
    <property type="protein sequence ID" value="ODV75740.1"/>
    <property type="molecule type" value="Genomic_DNA"/>
</dbReference>
<dbReference type="CDD" id="cd14480">
    <property type="entry name" value="SPX_VTC2_like"/>
    <property type="match status" value="1"/>
</dbReference>
<evidence type="ECO:0000256" key="3">
    <source>
        <dbReference type="ARBA" id="ARBA00022692"/>
    </source>
</evidence>
<protein>
    <submittedName>
        <fullName evidence="11">SPX-domain-containing protein</fullName>
    </submittedName>
</protein>
<feature type="coiled-coil region" evidence="6">
    <location>
        <begin position="65"/>
        <end position="92"/>
    </location>
</feature>
<dbReference type="InterPro" id="IPR003807">
    <property type="entry name" value="DUF202"/>
</dbReference>
<feature type="transmembrane region" description="Helical" evidence="8">
    <location>
        <begin position="663"/>
        <end position="681"/>
    </location>
</feature>
<feature type="compositionally biased region" description="Acidic residues" evidence="7">
    <location>
        <begin position="580"/>
        <end position="589"/>
    </location>
</feature>
<dbReference type="PROSITE" id="PS51382">
    <property type="entry name" value="SPX"/>
    <property type="match status" value="1"/>
</dbReference>
<evidence type="ECO:0000256" key="5">
    <source>
        <dbReference type="ARBA" id="ARBA00023136"/>
    </source>
</evidence>
<sequence>MLFGVKLANEIYPPWSDNYINYEKLKKLLKENALDSHGSKKSSKWSDADESQFVKALDAELEKVYTFQTSQYEDLNKRIEALQGKADEITQSQKKDSVEWPKFHQNVENVLAEAHELDHFARLNFTGFQKIVKKHDRLHPHYNSVKALLSIRLKDLPFHSEDYSPLLHKISFLFQFLRENMQTGSHMGSKSMTPSQSGSLMNAGVSNATPGSYVNADNLDYQSFKFWVHPDNLMEVKTTILRHLPVLVYSNEAESKDSVDPIVTSLYFDNGSFELYNMKLLKSNTSPSLRLRWSGNLADKPDIFLEKRTVDKSNEEESSHDIRLKLKEKYVNDFVVKGDVEQFKQKTLNKFREMGSSDQVLKGIEDDVDQVAALIKEYELQPAVRSVYTRTAFQIPGDDRVRITIDSDILFIREDAFDEMRPIRNPQEWHRKDIDQNIDNPYSLLRKNEFVKFPYSVMEIRIKNTSGKKLSDGKGISIPFSRKNGKWIEELTTSHLVKEVPNFSKFIQGIASLFIEDDRLDVLPFWLPDLEDDIRKKPGDAIAEEERKKKHQTDLQSRLRRIEDSTKSKGEVQLEREWNGIDDDDQESSDGEHQTAVRHRAKQHVDIIPFLTGGSKLANVDSEDEEVELPPGVVKPKTLLKQAGSMKVETKVWLANERTFNRWLSVCSLFSALTFSIYSSVKKAANEELATQLAYVYFALTLFCLGWGYFIYNKRLSLIKARDGKHLDAPLGPLVVATGVLVAITINFIVGFKSAAERLNTLDEQPLHPLIQWVLNTVYHYVGAEGY</sequence>
<keyword evidence="3 8" id="KW-0812">Transmembrane</keyword>
<dbReference type="PANTHER" id="PTHR46140">
    <property type="entry name" value="VACUOLAR TRANSPORTER CHAPERONE 1-RELATED"/>
    <property type="match status" value="1"/>
</dbReference>
<keyword evidence="6" id="KW-0175">Coiled coil</keyword>
<accession>A0A1E4S8B8</accession>
<dbReference type="GO" id="GO:0000329">
    <property type="term" value="C:fungal-type vacuole membrane"/>
    <property type="evidence" value="ECO:0007669"/>
    <property type="project" value="TreeGrafter"/>
</dbReference>
<organism evidence="10 12">
    <name type="scientific">Cyberlindnera jadinii (strain ATCC 18201 / CBS 1600 / BCRC 20928 / JCM 3617 / NBRC 0987 / NRRL Y-1542)</name>
    <name type="common">Torula yeast</name>
    <name type="synonym">Candida utilis</name>
    <dbReference type="NCBI Taxonomy" id="983966"/>
    <lineage>
        <taxon>Eukaryota</taxon>
        <taxon>Fungi</taxon>
        <taxon>Dikarya</taxon>
        <taxon>Ascomycota</taxon>
        <taxon>Saccharomycotina</taxon>
        <taxon>Saccharomycetes</taxon>
        <taxon>Phaffomycetales</taxon>
        <taxon>Phaffomycetaceae</taxon>
        <taxon>Cyberlindnera</taxon>
    </lineage>
</organism>
<dbReference type="Pfam" id="PF09359">
    <property type="entry name" value="VTC"/>
    <property type="match status" value="1"/>
</dbReference>
<dbReference type="STRING" id="983966.A0A0H5BYA2"/>
<dbReference type="GO" id="GO:0006799">
    <property type="term" value="P:polyphosphate biosynthetic process"/>
    <property type="evidence" value="ECO:0007669"/>
    <property type="project" value="UniProtKB-ARBA"/>
</dbReference>
<keyword evidence="4 8" id="KW-1133">Transmembrane helix</keyword>
<reference evidence="12" key="2">
    <citation type="journal article" date="2015" name="J. Biotechnol.">
        <title>The structure of the Cyberlindnera jadinii genome and its relation to Candida utilis analyzed by the occurrence of single nucleotide polymorphisms.</title>
        <authorList>
            <person name="Rupp O."/>
            <person name="Brinkrolf K."/>
            <person name="Buerth C."/>
            <person name="Kunigo M."/>
            <person name="Schneider J."/>
            <person name="Jaenicke S."/>
            <person name="Goesmann A."/>
            <person name="Puehler A."/>
            <person name="Jaeger K.-E."/>
            <person name="Ernst J.F."/>
        </authorList>
    </citation>
    <scope>NUCLEOTIDE SEQUENCE [LARGE SCALE GENOMIC DNA]</scope>
    <source>
        <strain evidence="12">ATCC 18201 / CBS 1600 / BCRC 20928 / JCM 3617 / NBRC 0987 / NRRL Y-1542</strain>
    </source>
</reference>
<dbReference type="AlphaFoldDB" id="A0A0H5BYA2"/>
<gene>
    <name evidence="10" type="ORF">BN1211_0335</name>
    <name evidence="11" type="ORF">CYBJADRAFT_165161</name>
</gene>
<dbReference type="RefSeq" id="XP_020072779.1">
    <property type="nucleotide sequence ID" value="XM_020213915.1"/>
</dbReference>
<feature type="region of interest" description="Disordered" evidence="7">
    <location>
        <begin position="544"/>
        <end position="598"/>
    </location>
</feature>
<evidence type="ECO:0000256" key="6">
    <source>
        <dbReference type="SAM" id="Coils"/>
    </source>
</evidence>
<evidence type="ECO:0000313" key="11">
    <source>
        <dbReference type="EMBL" id="ODV75740.1"/>
    </source>
</evidence>
<evidence type="ECO:0000259" key="9">
    <source>
        <dbReference type="PROSITE" id="PS51382"/>
    </source>
</evidence>
<keyword evidence="5 8" id="KW-0472">Membrane</keyword>
<feature type="transmembrane region" description="Helical" evidence="8">
    <location>
        <begin position="732"/>
        <end position="752"/>
    </location>
</feature>
<evidence type="ECO:0000256" key="8">
    <source>
        <dbReference type="SAM" id="Phobius"/>
    </source>
</evidence>
<feature type="transmembrane region" description="Helical" evidence="8">
    <location>
        <begin position="693"/>
        <end position="712"/>
    </location>
</feature>
<comment type="subcellular location">
    <subcellularLocation>
        <location evidence="1">Vacuole membrane</location>
        <topology evidence="1">Multi-pass membrane protein</topology>
    </subcellularLocation>
</comment>
<dbReference type="GO" id="GO:0033254">
    <property type="term" value="C:vacuolar transporter chaperone complex"/>
    <property type="evidence" value="ECO:0007669"/>
    <property type="project" value="UniProtKB-ARBA"/>
</dbReference>
<evidence type="ECO:0000313" key="12">
    <source>
        <dbReference type="Proteomes" id="UP000038830"/>
    </source>
</evidence>
<dbReference type="Pfam" id="PF02656">
    <property type="entry name" value="DUF202"/>
    <property type="match status" value="1"/>
</dbReference>